<protein>
    <recommendedName>
        <fullName evidence="3">Glycosyltransferase</fullName>
    </recommendedName>
</protein>
<evidence type="ECO:0000313" key="2">
    <source>
        <dbReference type="Proteomes" id="UP001501588"/>
    </source>
</evidence>
<proteinExistence type="predicted"/>
<organism evidence="1 2">
    <name type="scientific">Craurococcus roseus</name>
    <dbReference type="NCBI Taxonomy" id="77585"/>
    <lineage>
        <taxon>Bacteria</taxon>
        <taxon>Pseudomonadati</taxon>
        <taxon>Pseudomonadota</taxon>
        <taxon>Alphaproteobacteria</taxon>
        <taxon>Acetobacterales</taxon>
        <taxon>Acetobacteraceae</taxon>
        <taxon>Craurococcus</taxon>
    </lineage>
</organism>
<reference evidence="1 2" key="1">
    <citation type="journal article" date="2019" name="Int. J. Syst. Evol. Microbiol.">
        <title>The Global Catalogue of Microorganisms (GCM) 10K type strain sequencing project: providing services to taxonomists for standard genome sequencing and annotation.</title>
        <authorList>
            <consortium name="The Broad Institute Genomics Platform"/>
            <consortium name="The Broad Institute Genome Sequencing Center for Infectious Disease"/>
            <person name="Wu L."/>
            <person name="Ma J."/>
        </authorList>
    </citation>
    <scope>NUCLEOTIDE SEQUENCE [LARGE SCALE GENOMIC DNA]</scope>
    <source>
        <strain evidence="1 2">JCM 9933</strain>
    </source>
</reference>
<dbReference type="Proteomes" id="UP001501588">
    <property type="component" value="Unassembled WGS sequence"/>
</dbReference>
<accession>A0ABN1EVK0</accession>
<gene>
    <name evidence="1" type="ORF">GCM10009416_12730</name>
</gene>
<comment type="caution">
    <text evidence="1">The sequence shown here is derived from an EMBL/GenBank/DDBJ whole genome shotgun (WGS) entry which is preliminary data.</text>
</comment>
<dbReference type="PANTHER" id="PTHR46656">
    <property type="entry name" value="PUTATIVE-RELATED"/>
    <property type="match status" value="1"/>
</dbReference>
<name>A0ABN1EVK0_9PROT</name>
<evidence type="ECO:0008006" key="3">
    <source>
        <dbReference type="Google" id="ProtNLM"/>
    </source>
</evidence>
<dbReference type="RefSeq" id="WP_343894347.1">
    <property type="nucleotide sequence ID" value="NZ_BAAAFZ010000011.1"/>
</dbReference>
<dbReference type="PANTHER" id="PTHR46656:SF3">
    <property type="entry name" value="PUTATIVE-RELATED"/>
    <property type="match status" value="1"/>
</dbReference>
<dbReference type="SUPFAM" id="SSF53756">
    <property type="entry name" value="UDP-Glycosyltransferase/glycogen phosphorylase"/>
    <property type="match status" value="1"/>
</dbReference>
<evidence type="ECO:0000313" key="1">
    <source>
        <dbReference type="EMBL" id="GAA0575513.1"/>
    </source>
</evidence>
<keyword evidence="2" id="KW-1185">Reference proteome</keyword>
<dbReference type="EMBL" id="BAAAFZ010000011">
    <property type="protein sequence ID" value="GAA0575513.1"/>
    <property type="molecule type" value="Genomic_DNA"/>
</dbReference>
<dbReference type="Gene3D" id="3.40.50.2000">
    <property type="entry name" value="Glycogen Phosphorylase B"/>
    <property type="match status" value="1"/>
</dbReference>
<sequence>MSALGRVWRLLPRDMRREALFGAMAALAPRPDPEPPRPDAAGPVTVAGYFGAPTGLGAAARRLAAALRLAGFAVAEADLTGPLRQGPPAPPPRVAPGPGTLMVHVNGPMLPWAMRVLGRGAVSGKRVIAVWNWELPKLAPDWRRGFRFTHEIWVSSRFTAGAVEAEPGAPPVRVVPYMVPEPDPSPLRRADFGLPEDAFVALSVFDASSSIARKNPLAAIAAHRAAFGDRPDRALVLKTHKTDAAGPAWREVAEAAAGAPNVLVLDRALDRRDLWALVLAADCFLSTHRSEGFGFGMAEAMRAARPVLATGWSGNMDFMAGEGAVALPFDLVPARDPQRTYDLPGAVWAEVRVPDAAAALAALANAGPERRAALGAAAREAAEALSPAAVAARARAALLGLSDPGAQGPLGLQGADISV</sequence>
<dbReference type="Pfam" id="PF13692">
    <property type="entry name" value="Glyco_trans_1_4"/>
    <property type="match status" value="1"/>
</dbReference>